<accession>V5GZ10</accession>
<feature type="region of interest" description="Disordered" evidence="1">
    <location>
        <begin position="1"/>
        <end position="45"/>
    </location>
</feature>
<proteinExistence type="predicted"/>
<organism evidence="2">
    <name type="scientific">Anoplophora glabripennis</name>
    <name type="common">Asian longhorn beetle</name>
    <name type="synonym">Anoplophora nobilis</name>
    <dbReference type="NCBI Taxonomy" id="217634"/>
    <lineage>
        <taxon>Eukaryota</taxon>
        <taxon>Metazoa</taxon>
        <taxon>Ecdysozoa</taxon>
        <taxon>Arthropoda</taxon>
        <taxon>Hexapoda</taxon>
        <taxon>Insecta</taxon>
        <taxon>Pterygota</taxon>
        <taxon>Neoptera</taxon>
        <taxon>Endopterygota</taxon>
        <taxon>Coleoptera</taxon>
        <taxon>Polyphaga</taxon>
        <taxon>Cucujiformia</taxon>
        <taxon>Chrysomeloidea</taxon>
        <taxon>Cerambycidae</taxon>
        <taxon>Lamiinae</taxon>
        <taxon>Lamiini</taxon>
        <taxon>Anoplophora</taxon>
    </lineage>
</organism>
<feature type="non-terminal residue" evidence="2">
    <location>
        <position position="218"/>
    </location>
</feature>
<reference evidence="2" key="1">
    <citation type="submission" date="2013-07" db="EMBL/GenBank/DDBJ databases">
        <title>Midgut Transcriptome Profiling of Anoplphora glabripennis, a Lignocellulose Degrading, Wood-Boring Cerambycid.</title>
        <authorList>
            <person name="Scully E.D."/>
            <person name="Hoover K."/>
            <person name="Carlson J.E."/>
            <person name="Tien M."/>
            <person name="Geib S.M."/>
        </authorList>
    </citation>
    <scope>NUCLEOTIDE SEQUENCE</scope>
</reference>
<dbReference type="AlphaFoldDB" id="V5GZ10"/>
<name>V5GZ10_ANOGL</name>
<dbReference type="EMBL" id="GALX01001339">
    <property type="protein sequence ID" value="JAB67127.1"/>
    <property type="molecule type" value="Transcribed_RNA"/>
</dbReference>
<evidence type="ECO:0000256" key="1">
    <source>
        <dbReference type="SAM" id="MobiDB-lite"/>
    </source>
</evidence>
<evidence type="ECO:0008006" key="3">
    <source>
        <dbReference type="Google" id="ProtNLM"/>
    </source>
</evidence>
<sequence>MATNPEAARSRNQQPSDGVEVNDTTPGAEGPQNPEQGEPSGRARGVPLSQQIEDLNFYLRRMTTGGNQDITQIESFGGGPDYEMFLNAVSSVGAQCGWSEARLLRTVEMKLRDKAREYYGALFPEERPKTMVDMVRWFRRVFGRKLTISAGKRELEKCVRTLGEPLGEYAQRLKVIANKIFPASELAIPERRYHRNSLLVNQFIEGLDRRLANEILRA</sequence>
<protein>
    <recommendedName>
        <fullName evidence="3">Retrotransposon gag domain-containing protein</fullName>
    </recommendedName>
</protein>
<evidence type="ECO:0000313" key="2">
    <source>
        <dbReference type="EMBL" id="JAB67127.1"/>
    </source>
</evidence>